<dbReference type="InParanoid" id="A0A6P8Z753"/>
<keyword evidence="1" id="KW-1185">Reference proteome</keyword>
<dbReference type="AlphaFoldDB" id="A0A6P8Z753"/>
<dbReference type="Proteomes" id="UP000515158">
    <property type="component" value="Unplaced"/>
</dbReference>
<organism evidence="2">
    <name type="scientific">Thrips palmi</name>
    <name type="common">Melon thrips</name>
    <dbReference type="NCBI Taxonomy" id="161013"/>
    <lineage>
        <taxon>Eukaryota</taxon>
        <taxon>Metazoa</taxon>
        <taxon>Ecdysozoa</taxon>
        <taxon>Arthropoda</taxon>
        <taxon>Hexapoda</taxon>
        <taxon>Insecta</taxon>
        <taxon>Pterygota</taxon>
        <taxon>Neoptera</taxon>
        <taxon>Paraneoptera</taxon>
        <taxon>Thysanoptera</taxon>
        <taxon>Terebrantia</taxon>
        <taxon>Thripoidea</taxon>
        <taxon>Thripidae</taxon>
        <taxon>Thrips</taxon>
    </lineage>
</organism>
<evidence type="ECO:0000313" key="2">
    <source>
        <dbReference type="RefSeq" id="XP_034246115.1"/>
    </source>
</evidence>
<dbReference type="GeneID" id="117648059"/>
<name>A0A6P8Z753_THRPL</name>
<proteinExistence type="predicted"/>
<dbReference type="OrthoDB" id="10328564at2759"/>
<accession>A0A6P8Z753</accession>
<dbReference type="KEGG" id="tpal:117648059"/>
<gene>
    <name evidence="2" type="primary">LOC117648059</name>
</gene>
<protein>
    <submittedName>
        <fullName evidence="2">Uncharacterized protein LOC117648059</fullName>
    </submittedName>
</protein>
<reference evidence="2" key="1">
    <citation type="submission" date="2025-08" db="UniProtKB">
        <authorList>
            <consortium name="RefSeq"/>
        </authorList>
    </citation>
    <scope>IDENTIFICATION</scope>
    <source>
        <tissue evidence="2">Total insect</tissue>
    </source>
</reference>
<dbReference type="RefSeq" id="XP_034246115.1">
    <property type="nucleotide sequence ID" value="XM_034390224.1"/>
</dbReference>
<evidence type="ECO:0000313" key="1">
    <source>
        <dbReference type="Proteomes" id="UP000515158"/>
    </source>
</evidence>
<sequence length="444" mass="50564">MAEIHSFGYVMSNDQLSDLWHYDMHLANMTMKLPLRKCSAAPSCLSNFPRMGSTAFQELKDELKNMWMFAALIFQCRKGERGWGLYFSEAFETHARIFNEKKPMVMGWLAKVPSPDVCPTGHRYLRSPCCNENFPVYLGGPASLVNFDEIDRVLFKPISSNHGHINTKVGMYKAPRRKVLTGLEVLWSYNLSAKNCHHPHYYPESDWQVGTCCSEGQEIDSPLSVLLVAKDDEQPVKRRKVCARPLMSQARVASYRPCTYCGLNLAQFDTGKKYVNMKRHWALKHSAHLCEEMGVVVDNEAMPVSAKDFIKHLDKVDLVFNSLNAHSYKVVPASNFFEISGTPLLPEEASDEEKEAVFNLFLAEAKSAFKKYQVVYLKGICNPKNYKDLLKPIETSNYKAVHWKENCPSGTNFSLLQYELSEDEEVAHKLDVETQFRKVVAGCL</sequence>